<keyword evidence="4" id="KW-1185">Reference proteome</keyword>
<evidence type="ECO:0000313" key="3">
    <source>
        <dbReference type="EMBL" id="BBY51878.1"/>
    </source>
</evidence>
<keyword evidence="2" id="KW-0732">Signal</keyword>
<gene>
    <name evidence="3" type="ORF">MARA_53460</name>
</gene>
<feature type="chain" id="PRO_5029843579" description="LPXTG cell wall anchor domain-containing protein" evidence="2">
    <location>
        <begin position="25"/>
        <end position="89"/>
    </location>
</feature>
<dbReference type="KEGG" id="marz:MARA_53460"/>
<geneLocation type="plasmid" evidence="4">
    <name>pjcm18538 dna</name>
</geneLocation>
<evidence type="ECO:0000313" key="4">
    <source>
        <dbReference type="Proteomes" id="UP000467428"/>
    </source>
</evidence>
<dbReference type="EMBL" id="AP022593">
    <property type="protein sequence ID" value="BBY51878.1"/>
    <property type="molecule type" value="Genomic_DNA"/>
</dbReference>
<accession>A0A7I7S4U5</accession>
<sequence>MRKQLVIGTTTLALMFGGAGVANATEFANPAPTTTIVAAETQEDDGDNTGLWGLAGLLGLLGLAGLKRRKDVDHRVVANPNPNVNPPRV</sequence>
<feature type="signal peptide" evidence="2">
    <location>
        <begin position="1"/>
        <end position="24"/>
    </location>
</feature>
<evidence type="ECO:0000256" key="1">
    <source>
        <dbReference type="SAM" id="Phobius"/>
    </source>
</evidence>
<dbReference type="AlphaFoldDB" id="A0A7I7S4U5"/>
<reference evidence="3 4" key="1">
    <citation type="journal article" date="2019" name="Emerg. Microbes Infect.">
        <title>Comprehensive subspecies identification of 175 nontuberculous mycobacteria species based on 7547 genomic profiles.</title>
        <authorList>
            <person name="Matsumoto Y."/>
            <person name="Kinjo T."/>
            <person name="Motooka D."/>
            <person name="Nabeya D."/>
            <person name="Jung N."/>
            <person name="Uechi K."/>
            <person name="Horii T."/>
            <person name="Iida T."/>
            <person name="Fujita J."/>
            <person name="Nakamura S."/>
        </authorList>
    </citation>
    <scope>NUCLEOTIDE SEQUENCE [LARGE SCALE GENOMIC DNA]</scope>
    <source>
        <strain evidence="3 4">JCM 18538</strain>
    </source>
</reference>
<dbReference type="Proteomes" id="UP000467428">
    <property type="component" value="Chromosome"/>
</dbReference>
<keyword evidence="1" id="KW-0472">Membrane</keyword>
<dbReference type="RefSeq" id="WP_163923204.1">
    <property type="nucleotide sequence ID" value="NZ_AP022593.1"/>
</dbReference>
<feature type="transmembrane region" description="Helical" evidence="1">
    <location>
        <begin position="48"/>
        <end position="66"/>
    </location>
</feature>
<keyword evidence="1" id="KW-1133">Transmembrane helix</keyword>
<dbReference type="NCBIfam" id="TIGR01167">
    <property type="entry name" value="LPXTG_anchor"/>
    <property type="match status" value="1"/>
</dbReference>
<name>A0A7I7S4U5_9MYCO</name>
<proteinExistence type="predicted"/>
<dbReference type="NCBIfam" id="NF041742">
    <property type="entry name" value="WGxxGxxG_fam"/>
    <property type="match status" value="1"/>
</dbReference>
<protein>
    <recommendedName>
        <fullName evidence="5">LPXTG cell wall anchor domain-containing protein</fullName>
    </recommendedName>
</protein>
<keyword evidence="1" id="KW-0812">Transmembrane</keyword>
<evidence type="ECO:0000256" key="2">
    <source>
        <dbReference type="SAM" id="SignalP"/>
    </source>
</evidence>
<evidence type="ECO:0008006" key="5">
    <source>
        <dbReference type="Google" id="ProtNLM"/>
    </source>
</evidence>
<organism evidence="3 4">
    <name type="scientific">Mycolicibacterium arabiense</name>
    <dbReference type="NCBI Taxonomy" id="1286181"/>
    <lineage>
        <taxon>Bacteria</taxon>
        <taxon>Bacillati</taxon>
        <taxon>Actinomycetota</taxon>
        <taxon>Actinomycetes</taxon>
        <taxon>Mycobacteriales</taxon>
        <taxon>Mycobacteriaceae</taxon>
        <taxon>Mycolicibacterium</taxon>
    </lineage>
</organism>